<dbReference type="PROSITE" id="PS50879">
    <property type="entry name" value="RNASE_H_1"/>
    <property type="match status" value="1"/>
</dbReference>
<evidence type="ECO:0000259" key="1">
    <source>
        <dbReference type="PROSITE" id="PS50879"/>
    </source>
</evidence>
<dbReference type="AlphaFoldDB" id="A0A6C0CSI6"/>
<dbReference type="GO" id="GO:0004523">
    <property type="term" value="F:RNA-DNA hybrid ribonuclease activity"/>
    <property type="evidence" value="ECO:0007669"/>
    <property type="project" value="InterPro"/>
</dbReference>
<dbReference type="InterPro" id="IPR036397">
    <property type="entry name" value="RNaseH_sf"/>
</dbReference>
<protein>
    <recommendedName>
        <fullName evidence="1">RNase H type-1 domain-containing protein</fullName>
    </recommendedName>
</protein>
<sequence length="158" mass="17720">MSRKITDFFASKNKNSFKKVQPIDVYTLMFDGGSRGNPGTAGAGFVIYKDMREIYSGCAPLGHATNNYAEYKGLELGLTCAIKKGIESLIIKGDSLLVLNQITNKWKVKSISLKEQYTNVKKLLNQLRSYTVEHVKRKYNKRADELANMAMDGTILID</sequence>
<dbReference type="PANTHER" id="PTHR46387">
    <property type="entry name" value="POLYNUCLEOTIDYL TRANSFERASE, RIBONUCLEASE H-LIKE SUPERFAMILY PROTEIN"/>
    <property type="match status" value="1"/>
</dbReference>
<evidence type="ECO:0000313" key="2">
    <source>
        <dbReference type="EMBL" id="QHT06659.1"/>
    </source>
</evidence>
<dbReference type="GO" id="GO:0003676">
    <property type="term" value="F:nucleic acid binding"/>
    <property type="evidence" value="ECO:0007669"/>
    <property type="project" value="InterPro"/>
</dbReference>
<accession>A0A6C0CSI6</accession>
<dbReference type="FunFam" id="3.30.420.10:FF:000076">
    <property type="entry name" value="RBR-type E3 ubiquitin transferase"/>
    <property type="match status" value="1"/>
</dbReference>
<dbReference type="CDD" id="cd09279">
    <property type="entry name" value="RNase_HI_like"/>
    <property type="match status" value="1"/>
</dbReference>
<dbReference type="Gene3D" id="3.30.420.10">
    <property type="entry name" value="Ribonuclease H-like superfamily/Ribonuclease H"/>
    <property type="match status" value="1"/>
</dbReference>
<dbReference type="InterPro" id="IPR012337">
    <property type="entry name" value="RNaseH-like_sf"/>
</dbReference>
<name>A0A6C0CSI6_9ZZZZ</name>
<dbReference type="PANTHER" id="PTHR46387:SF47">
    <property type="entry name" value="OS08G0481175 PROTEIN"/>
    <property type="match status" value="1"/>
</dbReference>
<organism evidence="2">
    <name type="scientific">viral metagenome</name>
    <dbReference type="NCBI Taxonomy" id="1070528"/>
    <lineage>
        <taxon>unclassified sequences</taxon>
        <taxon>metagenomes</taxon>
        <taxon>organismal metagenomes</taxon>
    </lineage>
</organism>
<feature type="domain" description="RNase H type-1" evidence="1">
    <location>
        <begin position="22"/>
        <end position="152"/>
    </location>
</feature>
<reference evidence="2" key="1">
    <citation type="journal article" date="2020" name="Nature">
        <title>Giant virus diversity and host interactions through global metagenomics.</title>
        <authorList>
            <person name="Schulz F."/>
            <person name="Roux S."/>
            <person name="Paez-Espino D."/>
            <person name="Jungbluth S."/>
            <person name="Walsh D.A."/>
            <person name="Denef V.J."/>
            <person name="McMahon K.D."/>
            <person name="Konstantinidis K.T."/>
            <person name="Eloe-Fadrosh E.A."/>
            <person name="Kyrpides N.C."/>
            <person name="Woyke T."/>
        </authorList>
    </citation>
    <scope>NUCLEOTIDE SEQUENCE</scope>
    <source>
        <strain evidence="2">GVMAG-M-3300021425-30</strain>
    </source>
</reference>
<dbReference type="SUPFAM" id="SSF53098">
    <property type="entry name" value="Ribonuclease H-like"/>
    <property type="match status" value="1"/>
</dbReference>
<proteinExistence type="predicted"/>
<dbReference type="Pfam" id="PF13456">
    <property type="entry name" value="RVT_3"/>
    <property type="match status" value="1"/>
</dbReference>
<dbReference type="EMBL" id="MN739473">
    <property type="protein sequence ID" value="QHT06659.1"/>
    <property type="molecule type" value="Genomic_DNA"/>
</dbReference>
<dbReference type="InterPro" id="IPR002156">
    <property type="entry name" value="RNaseH_domain"/>
</dbReference>